<sequence length="1128" mass="126144">MYRIIFKMFILMSISFSVLAVNTSPSVFYPLPVQAQGNFLAAKNLYLGEGGGLWVHDVHGKILFYDGRTLFPRKGSLLQFSSEKVAFLNDEFWTFFDNEVYRHSPGIGNSLAFSLSPGAEIANIGASGDYIWVTDGSNFYTYNTQSLEFSTYSLLKLYRYNNSSDITINDAERVLSKWVLATSSGVYLSDSQEFTHIGASEKNHIETLYFSMARRELVIGTLNGAVIIDLANPKKERWVSGSHVLSLAETTDQYWIGTEHGLISYNFITGQITRFEQADNQDFSLPGEKIYSLINDNAGGMWVATNNGIRYFSLFSRTFSRTPLTGIGMHSSSVVINKVQLVRDQLSWVASSRGLYLVDSLSEDNPVRVYSNPVQDFEIFGSSIWLATAEGIISFNTDTLEAEKVDLPRAIEGVPVENFALEADNMLWMTSGQNLYSLSIETNKLTSYGTDWLVDKFLPAKITALNIGLQGRIYVGTDHGFYSFLDERISFSRSSERLGKVVDIEKAKDGSQWFASSYGVYRISNNSSIIQEVTLVEENISPKCLISDDNGMWLGSSKGISYYGLDGQLHKHIGSPFGLITNELAAGACALFYSSGSQSTRLIFGSRYGVVSALANELLVSTTPHSRALLSKISVDHQIVSLGGKTADLDEISYGSSIGFKIGILPATYTPAMEYRLSDNEPWSEFEGGLLTLDHLLPGDYTLEVKPVKDSHYRFTSTNQSFSIAEPWYLSNWAAASSLVLLICVVTALVFWRSRYVTFANRHLKAQVALKTDQLRHQSRILLTTNQQLKKQLSVKSALVTHTANELSSEVNHIAAMIPNWNDEQGKSPILTLKNGLAQLSNTPQGKGKVCYDIILILEAVLKAWQDDLAKAGIELDIKVETKQRHVSLLYFNLDIIFNSLVASIIKRNFKSQSMVVLVEEVKEHLVVTIRDHGMPFPKLTSSINDNTGKSTDLNIEKLPLLMNQSGGELNAFVSDSQNKVQLSWPIEYQVLDNLEASTIEQIETIKLTVSATEQQRLSAEQEWKNRVSQLVSENYADAEFSTANAAKYLFMSERSLQRRFKSAYNKTFKEHLNEVRLEHACERLLAGERISDVAFDSGFNDPSYFSQRFKHHFGMSPSKFAENNEEQ</sequence>
<keyword evidence="1" id="KW-0805">Transcription regulation</keyword>
<dbReference type="InterPro" id="IPR018062">
    <property type="entry name" value="HTH_AraC-typ_CS"/>
</dbReference>
<dbReference type="Gene3D" id="2.130.10.10">
    <property type="entry name" value="YVTN repeat-like/Quinoprotein amine dehydrogenase"/>
    <property type="match status" value="2"/>
</dbReference>
<reference evidence="8" key="1">
    <citation type="submission" date="2016-06" db="EMBL/GenBank/DDBJ databases">
        <authorList>
            <person name="Rodrigo-Torres Lidia"/>
            <person name="Arahal R.David."/>
        </authorList>
    </citation>
    <scope>NUCLEOTIDE SEQUENCE [LARGE SCALE GENOMIC DNA]</scope>
    <source>
        <strain evidence="8">CECT 7223</strain>
    </source>
</reference>
<proteinExistence type="predicted"/>
<evidence type="ECO:0000256" key="5">
    <source>
        <dbReference type="SAM" id="SignalP"/>
    </source>
</evidence>
<dbReference type="PROSITE" id="PS01124">
    <property type="entry name" value="HTH_ARAC_FAMILY_2"/>
    <property type="match status" value="1"/>
</dbReference>
<dbReference type="GeneID" id="94233627"/>
<evidence type="ECO:0000313" key="8">
    <source>
        <dbReference type="Proteomes" id="UP000092876"/>
    </source>
</evidence>
<dbReference type="SUPFAM" id="SSF50998">
    <property type="entry name" value="Quinoprotein alcohol dehydrogenase-like"/>
    <property type="match status" value="1"/>
</dbReference>
<feature type="chain" id="PRO_5008675912" evidence="5">
    <location>
        <begin position="21"/>
        <end position="1128"/>
    </location>
</feature>
<dbReference type="AlphaFoldDB" id="A0A1C3ITX8"/>
<dbReference type="GO" id="GO:0043565">
    <property type="term" value="F:sequence-specific DNA binding"/>
    <property type="evidence" value="ECO:0007669"/>
    <property type="project" value="InterPro"/>
</dbReference>
<gene>
    <name evidence="7" type="primary">rhaR</name>
    <name evidence="7" type="ORF">VAT7223_02392</name>
</gene>
<dbReference type="GO" id="GO:0003700">
    <property type="term" value="F:DNA-binding transcription factor activity"/>
    <property type="evidence" value="ECO:0007669"/>
    <property type="project" value="InterPro"/>
</dbReference>
<evidence type="ECO:0000256" key="3">
    <source>
        <dbReference type="ARBA" id="ARBA00023163"/>
    </source>
</evidence>
<name>A0A1C3ITX8_9VIBR</name>
<keyword evidence="3" id="KW-0804">Transcription</keyword>
<dbReference type="SUPFAM" id="SSF63829">
    <property type="entry name" value="Calcium-dependent phosphotriesterase"/>
    <property type="match status" value="1"/>
</dbReference>
<dbReference type="EMBL" id="FLQP01000032">
    <property type="protein sequence ID" value="SBS64859.1"/>
    <property type="molecule type" value="Genomic_DNA"/>
</dbReference>
<dbReference type="InterPro" id="IPR020449">
    <property type="entry name" value="Tscrpt_reg_AraC-type_HTH"/>
</dbReference>
<evidence type="ECO:0000313" key="7">
    <source>
        <dbReference type="EMBL" id="SBS64859.1"/>
    </source>
</evidence>
<feature type="signal peptide" evidence="5">
    <location>
        <begin position="1"/>
        <end position="20"/>
    </location>
</feature>
<dbReference type="Pfam" id="PF07494">
    <property type="entry name" value="Reg_prop"/>
    <property type="match status" value="1"/>
</dbReference>
<accession>A0A1C3ITX8</accession>
<feature type="transmembrane region" description="Helical" evidence="4">
    <location>
        <begin position="728"/>
        <end position="752"/>
    </location>
</feature>
<dbReference type="RefSeq" id="WP_065679335.1">
    <property type="nucleotide sequence ID" value="NZ_AP025460.1"/>
</dbReference>
<feature type="transmembrane region" description="Helical" evidence="4">
    <location>
        <begin position="889"/>
        <end position="906"/>
    </location>
</feature>
<dbReference type="PANTHER" id="PTHR43280">
    <property type="entry name" value="ARAC-FAMILY TRANSCRIPTIONAL REGULATOR"/>
    <property type="match status" value="1"/>
</dbReference>
<keyword evidence="2" id="KW-0238">DNA-binding</keyword>
<evidence type="ECO:0000256" key="4">
    <source>
        <dbReference type="SAM" id="Phobius"/>
    </source>
</evidence>
<dbReference type="InterPro" id="IPR018060">
    <property type="entry name" value="HTH_AraC"/>
</dbReference>
<evidence type="ECO:0000256" key="1">
    <source>
        <dbReference type="ARBA" id="ARBA00023015"/>
    </source>
</evidence>
<dbReference type="PANTHER" id="PTHR43280:SF28">
    <property type="entry name" value="HTH-TYPE TRANSCRIPTIONAL ACTIVATOR RHAS"/>
    <property type="match status" value="1"/>
</dbReference>
<protein>
    <submittedName>
        <fullName evidence="7">HTH-type transcriptional activator RhaR</fullName>
    </submittedName>
</protein>
<keyword evidence="5" id="KW-0732">Signal</keyword>
<dbReference type="PROSITE" id="PS00041">
    <property type="entry name" value="HTH_ARAC_FAMILY_1"/>
    <property type="match status" value="1"/>
</dbReference>
<dbReference type="Proteomes" id="UP000092876">
    <property type="component" value="Unassembled WGS sequence"/>
</dbReference>
<dbReference type="InterPro" id="IPR011110">
    <property type="entry name" value="Reg_prop"/>
</dbReference>
<dbReference type="Gene3D" id="1.10.10.60">
    <property type="entry name" value="Homeodomain-like"/>
    <property type="match status" value="1"/>
</dbReference>
<evidence type="ECO:0000259" key="6">
    <source>
        <dbReference type="PROSITE" id="PS01124"/>
    </source>
</evidence>
<dbReference type="SUPFAM" id="SSF46689">
    <property type="entry name" value="Homeodomain-like"/>
    <property type="match status" value="1"/>
</dbReference>
<dbReference type="InterPro" id="IPR009057">
    <property type="entry name" value="Homeodomain-like_sf"/>
</dbReference>
<feature type="domain" description="HTH araC/xylS-type" evidence="6">
    <location>
        <begin position="1026"/>
        <end position="1124"/>
    </location>
</feature>
<keyword evidence="4" id="KW-1133">Transmembrane helix</keyword>
<dbReference type="PRINTS" id="PR00032">
    <property type="entry name" value="HTHARAC"/>
</dbReference>
<dbReference type="Pfam" id="PF12833">
    <property type="entry name" value="HTH_18"/>
    <property type="match status" value="1"/>
</dbReference>
<keyword evidence="4" id="KW-0812">Transmembrane</keyword>
<dbReference type="InterPro" id="IPR015943">
    <property type="entry name" value="WD40/YVTN_repeat-like_dom_sf"/>
</dbReference>
<evidence type="ECO:0000256" key="2">
    <source>
        <dbReference type="ARBA" id="ARBA00023125"/>
    </source>
</evidence>
<dbReference type="SMART" id="SM00342">
    <property type="entry name" value="HTH_ARAC"/>
    <property type="match status" value="1"/>
</dbReference>
<keyword evidence="4" id="KW-0472">Membrane</keyword>
<organism evidence="7 8">
    <name type="scientific">Vibrio atlanticus</name>
    <dbReference type="NCBI Taxonomy" id="693153"/>
    <lineage>
        <taxon>Bacteria</taxon>
        <taxon>Pseudomonadati</taxon>
        <taxon>Pseudomonadota</taxon>
        <taxon>Gammaproteobacteria</taxon>
        <taxon>Vibrionales</taxon>
        <taxon>Vibrionaceae</taxon>
        <taxon>Vibrio</taxon>
    </lineage>
</organism>
<dbReference type="InterPro" id="IPR011047">
    <property type="entry name" value="Quinoprotein_ADH-like_sf"/>
</dbReference>